<evidence type="ECO:0000313" key="2">
    <source>
        <dbReference type="EMBL" id="KAK9683662.1"/>
    </source>
</evidence>
<evidence type="ECO:0000256" key="1">
    <source>
        <dbReference type="SAM" id="MobiDB-lite"/>
    </source>
</evidence>
<organism evidence="2 3">
    <name type="scientific">Saponaria officinalis</name>
    <name type="common">Common soapwort</name>
    <name type="synonym">Lychnis saponaria</name>
    <dbReference type="NCBI Taxonomy" id="3572"/>
    <lineage>
        <taxon>Eukaryota</taxon>
        <taxon>Viridiplantae</taxon>
        <taxon>Streptophyta</taxon>
        <taxon>Embryophyta</taxon>
        <taxon>Tracheophyta</taxon>
        <taxon>Spermatophyta</taxon>
        <taxon>Magnoliopsida</taxon>
        <taxon>eudicotyledons</taxon>
        <taxon>Gunneridae</taxon>
        <taxon>Pentapetalae</taxon>
        <taxon>Caryophyllales</taxon>
        <taxon>Caryophyllaceae</taxon>
        <taxon>Caryophylleae</taxon>
        <taxon>Saponaria</taxon>
    </lineage>
</organism>
<evidence type="ECO:0000313" key="3">
    <source>
        <dbReference type="Proteomes" id="UP001443914"/>
    </source>
</evidence>
<comment type="caution">
    <text evidence="2">The sequence shown here is derived from an EMBL/GenBank/DDBJ whole genome shotgun (WGS) entry which is preliminary data.</text>
</comment>
<feature type="compositionally biased region" description="Acidic residues" evidence="1">
    <location>
        <begin position="25"/>
        <end position="52"/>
    </location>
</feature>
<gene>
    <name evidence="2" type="ORF">RND81_10G157200</name>
</gene>
<feature type="region of interest" description="Disordered" evidence="1">
    <location>
        <begin position="1"/>
        <end position="53"/>
    </location>
</feature>
<protein>
    <submittedName>
        <fullName evidence="2">Uncharacterized protein</fullName>
    </submittedName>
</protein>
<proteinExistence type="predicted"/>
<name>A0AAW1I2V2_SAPOF</name>
<dbReference type="EMBL" id="JBDFQZ010000010">
    <property type="protein sequence ID" value="KAK9683662.1"/>
    <property type="molecule type" value="Genomic_DNA"/>
</dbReference>
<dbReference type="Proteomes" id="UP001443914">
    <property type="component" value="Unassembled WGS sequence"/>
</dbReference>
<keyword evidence="3" id="KW-1185">Reference proteome</keyword>
<reference evidence="2" key="1">
    <citation type="submission" date="2024-03" db="EMBL/GenBank/DDBJ databases">
        <title>WGS assembly of Saponaria officinalis var. Norfolk2.</title>
        <authorList>
            <person name="Jenkins J."/>
            <person name="Shu S."/>
            <person name="Grimwood J."/>
            <person name="Barry K."/>
            <person name="Goodstein D."/>
            <person name="Schmutz J."/>
            <person name="Leebens-Mack J."/>
            <person name="Osbourn A."/>
        </authorList>
    </citation>
    <scope>NUCLEOTIDE SEQUENCE [LARGE SCALE GENOMIC DNA]</scope>
    <source>
        <strain evidence="2">JIC</strain>
    </source>
</reference>
<accession>A0AAW1I2V2</accession>
<dbReference type="AlphaFoldDB" id="A0AAW1I2V2"/>
<sequence length="311" mass="35478">MEGGGDDSFERERKRKGKAKMGVNELEEEEEGGGDEEEEEGDEENEDEDEEQMLEKVKRSTLFQLISKVVDGEGTGKSFSWGEPAKHGISMWEPGECSKRKKRTRWSEVPSRPSNPLPSILNQTGEPYCIVYGIYHLLSTQAAIIARFRRTHHPLLSIEEMICIFEASKKKTAGDFLLLLMETGVRKKRDFEVKKALPRPGSKPFYHLRWDWGFPFTTVEETAPKLFWAVKHSGGVLLEYYANDDGEKVEVEEELFDLGHLVCCYGYRTLSNGDICLLCIDSDGATLEEVKLNHLIHHVYVILLSDWSTQI</sequence>